<dbReference type="InterPro" id="IPR004838">
    <property type="entry name" value="NHTrfase_class1_PyrdxlP-BS"/>
</dbReference>
<comment type="similarity">
    <text evidence="1">Belongs to the class-I pyridoxal-phosphate-dependent aminotransferase family.</text>
</comment>
<gene>
    <name evidence="4" type="ORF">EPUL_004918</name>
</gene>
<dbReference type="Pfam" id="PF00155">
    <property type="entry name" value="Aminotran_1_2"/>
    <property type="match status" value="1"/>
</dbReference>
<evidence type="ECO:0000256" key="2">
    <source>
        <dbReference type="ARBA" id="ARBA00022898"/>
    </source>
</evidence>
<dbReference type="InterPro" id="IPR004839">
    <property type="entry name" value="Aminotransferase_I/II_large"/>
</dbReference>
<dbReference type="Gene3D" id="3.40.640.10">
    <property type="entry name" value="Type I PLP-dependent aspartate aminotransferase-like (Major domain)"/>
    <property type="match status" value="1"/>
</dbReference>
<sequence>MEHPYLSQRGVENQNELSIPWRYPPTHSERYNRETNPNGILSFSTSENCYIKKEMEEFVKEKVRITASAFDYSCHNGGPIFPGLLASFINTYFSPYVPVTSGNILTGASACAMQAVLAFCIADKGDGVLVSRPTYGRFEIDYYASARVKIVYTDMNGVDSFSPSVVERFEDAFNRARNYGVRIKALLIANPSNPLGHCYSRETLKALMAFCQRHKIHLISDEIYAMSVFSTPSSTSPLFTSALSINKENLIDPNLVHVLYGMSKDFGLAGLRIGSVISYNESLSKSCGTLLRFHGTSGPSLEVACAIFQQPDFVRDILALSRERIREGHKIATNKLDAAGIPYYRGSNAGFFLYIDLSRYLKNWDTKEEGTQNPEFALAQHIKDHRVYLHPQEEHSEIPGWFRLVFTSLPHEDLKIGLD</sequence>
<feature type="domain" description="Aminotransferase class I/classII large" evidence="3">
    <location>
        <begin position="43"/>
        <end position="417"/>
    </location>
</feature>
<dbReference type="STRING" id="225359.A0A2S4PQ60"/>
<dbReference type="SUPFAM" id="SSF53383">
    <property type="entry name" value="PLP-dependent transferases"/>
    <property type="match status" value="1"/>
</dbReference>
<dbReference type="InterPro" id="IPR050478">
    <property type="entry name" value="Ethylene_sulfur-biosynth"/>
</dbReference>
<evidence type="ECO:0000313" key="5">
    <source>
        <dbReference type="Proteomes" id="UP000237438"/>
    </source>
</evidence>
<comment type="caution">
    <text evidence="4">The sequence shown here is derived from an EMBL/GenBank/DDBJ whole genome shotgun (WGS) entry which is preliminary data.</text>
</comment>
<reference evidence="4 5" key="1">
    <citation type="submission" date="2017-10" db="EMBL/GenBank/DDBJ databases">
        <title>Development of genomic resources for the powdery mildew, Erysiphe pulchra.</title>
        <authorList>
            <person name="Wadl P.A."/>
            <person name="Mack B.M."/>
            <person name="Moore G."/>
            <person name="Beltz S.B."/>
        </authorList>
    </citation>
    <scope>NUCLEOTIDE SEQUENCE [LARGE SCALE GENOMIC DNA]</scope>
    <source>
        <strain evidence="4">Cflorida</strain>
    </source>
</reference>
<dbReference type="EMBL" id="PEDP01001152">
    <property type="protein sequence ID" value="POS84153.1"/>
    <property type="molecule type" value="Genomic_DNA"/>
</dbReference>
<dbReference type="PRINTS" id="PR00753">
    <property type="entry name" value="ACCSYNTHASE"/>
</dbReference>
<dbReference type="GO" id="GO:0008483">
    <property type="term" value="F:transaminase activity"/>
    <property type="evidence" value="ECO:0007669"/>
    <property type="project" value="TreeGrafter"/>
</dbReference>
<feature type="non-terminal residue" evidence="4">
    <location>
        <position position="419"/>
    </location>
</feature>
<dbReference type="PROSITE" id="PS00105">
    <property type="entry name" value="AA_TRANSFER_CLASS_1"/>
    <property type="match status" value="1"/>
</dbReference>
<dbReference type="AlphaFoldDB" id="A0A2S4PQ60"/>
<keyword evidence="5" id="KW-1185">Reference proteome</keyword>
<dbReference type="PANTHER" id="PTHR43795">
    <property type="entry name" value="BIFUNCTIONAL ASPARTATE AMINOTRANSFERASE AND GLUTAMATE/ASPARTATE-PREPHENATE AMINOTRANSFERASE-RELATED"/>
    <property type="match status" value="1"/>
</dbReference>
<keyword evidence="2" id="KW-0663">Pyridoxal phosphate</keyword>
<evidence type="ECO:0000313" key="4">
    <source>
        <dbReference type="EMBL" id="POS84153.1"/>
    </source>
</evidence>
<dbReference type="InterPro" id="IPR015422">
    <property type="entry name" value="PyrdxlP-dep_Trfase_small"/>
</dbReference>
<proteinExistence type="inferred from homology"/>
<dbReference type="Proteomes" id="UP000237438">
    <property type="component" value="Unassembled WGS sequence"/>
</dbReference>
<dbReference type="GO" id="GO:0006520">
    <property type="term" value="P:amino acid metabolic process"/>
    <property type="evidence" value="ECO:0007669"/>
    <property type="project" value="TreeGrafter"/>
</dbReference>
<dbReference type="PANTHER" id="PTHR43795:SF39">
    <property type="entry name" value="AMINOTRANSFERASE CLASS I_CLASSII DOMAIN-CONTAINING PROTEIN"/>
    <property type="match status" value="1"/>
</dbReference>
<organism evidence="4 5">
    <name type="scientific">Erysiphe pulchra</name>
    <dbReference type="NCBI Taxonomy" id="225359"/>
    <lineage>
        <taxon>Eukaryota</taxon>
        <taxon>Fungi</taxon>
        <taxon>Dikarya</taxon>
        <taxon>Ascomycota</taxon>
        <taxon>Pezizomycotina</taxon>
        <taxon>Leotiomycetes</taxon>
        <taxon>Erysiphales</taxon>
        <taxon>Erysiphaceae</taxon>
        <taxon>Erysiphe</taxon>
    </lineage>
</organism>
<protein>
    <recommendedName>
        <fullName evidence="3">Aminotransferase class I/classII large domain-containing protein</fullName>
    </recommendedName>
</protein>
<accession>A0A2S4PQ60</accession>
<evidence type="ECO:0000259" key="3">
    <source>
        <dbReference type="Pfam" id="PF00155"/>
    </source>
</evidence>
<evidence type="ECO:0000256" key="1">
    <source>
        <dbReference type="ARBA" id="ARBA00007441"/>
    </source>
</evidence>
<dbReference type="Gene3D" id="3.90.1150.10">
    <property type="entry name" value="Aspartate Aminotransferase, domain 1"/>
    <property type="match status" value="1"/>
</dbReference>
<dbReference type="GO" id="GO:0030170">
    <property type="term" value="F:pyridoxal phosphate binding"/>
    <property type="evidence" value="ECO:0007669"/>
    <property type="project" value="InterPro"/>
</dbReference>
<dbReference type="OrthoDB" id="7042322at2759"/>
<name>A0A2S4PQ60_9PEZI</name>
<dbReference type="InterPro" id="IPR015424">
    <property type="entry name" value="PyrdxlP-dep_Trfase"/>
</dbReference>
<dbReference type="CDD" id="cd00609">
    <property type="entry name" value="AAT_like"/>
    <property type="match status" value="1"/>
</dbReference>
<dbReference type="InterPro" id="IPR015421">
    <property type="entry name" value="PyrdxlP-dep_Trfase_major"/>
</dbReference>